<accession>A0A1P8JQ76</accession>
<organism evidence="4 5">
    <name type="scientific">Rhodoferax koreensis</name>
    <dbReference type="NCBI Taxonomy" id="1842727"/>
    <lineage>
        <taxon>Bacteria</taxon>
        <taxon>Pseudomonadati</taxon>
        <taxon>Pseudomonadota</taxon>
        <taxon>Betaproteobacteria</taxon>
        <taxon>Burkholderiales</taxon>
        <taxon>Comamonadaceae</taxon>
        <taxon>Rhodoferax</taxon>
    </lineage>
</organism>
<feature type="compositionally biased region" description="Basic and acidic residues" evidence="1">
    <location>
        <begin position="57"/>
        <end position="67"/>
    </location>
</feature>
<dbReference type="PROSITE" id="PS50222">
    <property type="entry name" value="EF_HAND_2"/>
    <property type="match status" value="1"/>
</dbReference>
<name>A0A1P8JQ76_9BURK</name>
<feature type="chain" id="PRO_5013224457" description="EF-hand domain-containing protein" evidence="2">
    <location>
        <begin position="37"/>
        <end position="101"/>
    </location>
</feature>
<evidence type="ECO:0000256" key="1">
    <source>
        <dbReference type="SAM" id="MobiDB-lite"/>
    </source>
</evidence>
<dbReference type="EMBL" id="CP019236">
    <property type="protein sequence ID" value="APW35888.1"/>
    <property type="molecule type" value="Genomic_DNA"/>
</dbReference>
<dbReference type="PROSITE" id="PS00018">
    <property type="entry name" value="EF_HAND_1"/>
    <property type="match status" value="1"/>
</dbReference>
<protein>
    <recommendedName>
        <fullName evidence="3">EF-hand domain-containing protein</fullName>
    </recommendedName>
</protein>
<keyword evidence="2" id="KW-0732">Signal</keyword>
<dbReference type="OrthoDB" id="8914005at2"/>
<dbReference type="RefSeq" id="WP_076195706.1">
    <property type="nucleotide sequence ID" value="NZ_CP019236.1"/>
</dbReference>
<evidence type="ECO:0000313" key="5">
    <source>
        <dbReference type="Proteomes" id="UP000186609"/>
    </source>
</evidence>
<evidence type="ECO:0000259" key="3">
    <source>
        <dbReference type="PROSITE" id="PS50222"/>
    </source>
</evidence>
<proteinExistence type="predicted"/>
<dbReference type="InterPro" id="IPR011992">
    <property type="entry name" value="EF-hand-dom_pair"/>
</dbReference>
<reference evidence="4 5" key="1">
    <citation type="submission" date="2017-01" db="EMBL/GenBank/DDBJ databases">
        <authorList>
            <person name="Mah S.A."/>
            <person name="Swanson W.J."/>
            <person name="Moy G.W."/>
            <person name="Vacquier V.D."/>
        </authorList>
    </citation>
    <scope>NUCLEOTIDE SEQUENCE [LARGE SCALE GENOMIC DNA]</scope>
    <source>
        <strain evidence="4 5">DCY110</strain>
    </source>
</reference>
<feature type="domain" description="EF-hand" evidence="3">
    <location>
        <begin position="70"/>
        <end position="101"/>
    </location>
</feature>
<dbReference type="Gene3D" id="1.10.238.10">
    <property type="entry name" value="EF-hand"/>
    <property type="match status" value="1"/>
</dbReference>
<sequence>MSVKRRNKFNLLPNFEACSVALFAACAIGAAVGAHAQSPNGNAGRSRSGDTAFSRADTNKDGKLSRDEAKLLPAISERFDEIDADRDQFISRSEFEEALKH</sequence>
<dbReference type="STRING" id="1842727.RD110_00575"/>
<dbReference type="Pfam" id="PF13202">
    <property type="entry name" value="EF-hand_5"/>
    <property type="match status" value="2"/>
</dbReference>
<dbReference type="GO" id="GO:0005509">
    <property type="term" value="F:calcium ion binding"/>
    <property type="evidence" value="ECO:0007669"/>
    <property type="project" value="InterPro"/>
</dbReference>
<evidence type="ECO:0000256" key="2">
    <source>
        <dbReference type="SAM" id="SignalP"/>
    </source>
</evidence>
<feature type="region of interest" description="Disordered" evidence="1">
    <location>
        <begin position="35"/>
        <end position="67"/>
    </location>
</feature>
<keyword evidence="5" id="KW-1185">Reference proteome</keyword>
<feature type="compositionally biased region" description="Polar residues" evidence="1">
    <location>
        <begin position="37"/>
        <end position="51"/>
    </location>
</feature>
<dbReference type="AlphaFoldDB" id="A0A1P8JQ76"/>
<feature type="signal peptide" evidence="2">
    <location>
        <begin position="1"/>
        <end position="36"/>
    </location>
</feature>
<gene>
    <name evidence="4" type="ORF">RD110_00575</name>
</gene>
<dbReference type="InterPro" id="IPR002048">
    <property type="entry name" value="EF_hand_dom"/>
</dbReference>
<dbReference type="SUPFAM" id="SSF47473">
    <property type="entry name" value="EF-hand"/>
    <property type="match status" value="1"/>
</dbReference>
<dbReference type="Proteomes" id="UP000186609">
    <property type="component" value="Chromosome"/>
</dbReference>
<evidence type="ECO:0000313" key="4">
    <source>
        <dbReference type="EMBL" id="APW35888.1"/>
    </source>
</evidence>
<dbReference type="KEGG" id="rhy:RD110_00575"/>
<dbReference type="InterPro" id="IPR018247">
    <property type="entry name" value="EF_Hand_1_Ca_BS"/>
</dbReference>